<proteinExistence type="predicted"/>
<dbReference type="PANTHER" id="PTHR43646">
    <property type="entry name" value="GLYCOSYLTRANSFERASE"/>
    <property type="match status" value="1"/>
</dbReference>
<dbReference type="Gene3D" id="3.90.550.10">
    <property type="entry name" value="Spore Coat Polysaccharide Biosynthesis Protein SpsA, Chain A"/>
    <property type="match status" value="1"/>
</dbReference>
<evidence type="ECO:0000256" key="2">
    <source>
        <dbReference type="ARBA" id="ARBA00022475"/>
    </source>
</evidence>
<dbReference type="PANTHER" id="PTHR43646:SF2">
    <property type="entry name" value="GLYCOSYLTRANSFERASE 2-LIKE DOMAIN-CONTAINING PROTEIN"/>
    <property type="match status" value="1"/>
</dbReference>
<dbReference type="Pfam" id="PF00535">
    <property type="entry name" value="Glycos_transf_2"/>
    <property type="match status" value="1"/>
</dbReference>
<evidence type="ECO:0000313" key="8">
    <source>
        <dbReference type="Proteomes" id="UP001499915"/>
    </source>
</evidence>
<name>A0ABN1I1J0_9GAMM</name>
<keyword evidence="3" id="KW-0328">Glycosyltransferase</keyword>
<keyword evidence="4" id="KW-0808">Transferase</keyword>
<feature type="domain" description="Glycosyltransferase 2-like" evidence="6">
    <location>
        <begin position="9"/>
        <end position="124"/>
    </location>
</feature>
<dbReference type="InterPro" id="IPR001173">
    <property type="entry name" value="Glyco_trans_2-like"/>
</dbReference>
<dbReference type="Proteomes" id="UP001499915">
    <property type="component" value="Unassembled WGS sequence"/>
</dbReference>
<evidence type="ECO:0000256" key="4">
    <source>
        <dbReference type="ARBA" id="ARBA00022679"/>
    </source>
</evidence>
<accession>A0ABN1I1J0</accession>
<evidence type="ECO:0000256" key="1">
    <source>
        <dbReference type="ARBA" id="ARBA00004236"/>
    </source>
</evidence>
<dbReference type="CDD" id="cd02522">
    <property type="entry name" value="GT_2_like_a"/>
    <property type="match status" value="1"/>
</dbReference>
<organism evidence="7 8">
    <name type="scientific">Marinobacterium maritimum</name>
    <dbReference type="NCBI Taxonomy" id="500162"/>
    <lineage>
        <taxon>Bacteria</taxon>
        <taxon>Pseudomonadati</taxon>
        <taxon>Pseudomonadota</taxon>
        <taxon>Gammaproteobacteria</taxon>
        <taxon>Oceanospirillales</taxon>
        <taxon>Oceanospirillaceae</taxon>
        <taxon>Marinobacterium</taxon>
    </lineage>
</organism>
<keyword evidence="2" id="KW-1003">Cell membrane</keyword>
<keyword evidence="5" id="KW-0472">Membrane</keyword>
<dbReference type="SUPFAM" id="SSF53448">
    <property type="entry name" value="Nucleotide-diphospho-sugar transferases"/>
    <property type="match status" value="1"/>
</dbReference>
<comment type="caution">
    <text evidence="7">The sequence shown here is derived from an EMBL/GenBank/DDBJ whole genome shotgun (WGS) entry which is preliminary data.</text>
</comment>
<sequence length="228" mass="25714">MSTRFEWAIVVPVLNEIDTLPALLDHLRTWQQRGAEILLVDGDSRDGTAAAARAHGFTVLDAPPGRASQMNAGARHSQAPNLVFLHADTRLPNNADQLIQAALADSSLSWGRFDVRIEGRSRLLPVVSYLMNVRSRLSGIATGDQAMFMTRELFDHVGGFPSQPLMEDIELSKRLKQVSAPTCLRTRVTTSGRRWDHHGSWRTILLMWQLRWAYWRGTSAQKLAERYR</sequence>
<keyword evidence="8" id="KW-1185">Reference proteome</keyword>
<evidence type="ECO:0000256" key="5">
    <source>
        <dbReference type="ARBA" id="ARBA00023136"/>
    </source>
</evidence>
<evidence type="ECO:0000259" key="6">
    <source>
        <dbReference type="Pfam" id="PF00535"/>
    </source>
</evidence>
<dbReference type="InterPro" id="IPR026461">
    <property type="entry name" value="Trfase_2_rSAM/seldom_assoc"/>
</dbReference>
<reference evidence="7 8" key="1">
    <citation type="journal article" date="2019" name="Int. J. Syst. Evol. Microbiol.">
        <title>The Global Catalogue of Microorganisms (GCM) 10K type strain sequencing project: providing services to taxonomists for standard genome sequencing and annotation.</title>
        <authorList>
            <consortium name="The Broad Institute Genomics Platform"/>
            <consortium name="The Broad Institute Genome Sequencing Center for Infectious Disease"/>
            <person name="Wu L."/>
            <person name="Ma J."/>
        </authorList>
    </citation>
    <scope>NUCLEOTIDE SEQUENCE [LARGE SCALE GENOMIC DNA]</scope>
    <source>
        <strain evidence="7 8">JCM 15134</strain>
    </source>
</reference>
<protein>
    <submittedName>
        <fullName evidence="7">TIGR04283 family arsenosugar biosynthesis glycosyltransferase</fullName>
    </submittedName>
</protein>
<dbReference type="InterPro" id="IPR029044">
    <property type="entry name" value="Nucleotide-diphossugar_trans"/>
</dbReference>
<dbReference type="NCBIfam" id="TIGR04283">
    <property type="entry name" value="glyco_like_mftF"/>
    <property type="match status" value="1"/>
</dbReference>
<dbReference type="RefSeq" id="WP_343800849.1">
    <property type="nucleotide sequence ID" value="NZ_BAAAET010000001.1"/>
</dbReference>
<dbReference type="EMBL" id="BAAAET010000001">
    <property type="protein sequence ID" value="GAA0680932.1"/>
    <property type="molecule type" value="Genomic_DNA"/>
</dbReference>
<gene>
    <name evidence="7" type="ORF">GCM10009104_01770</name>
</gene>
<evidence type="ECO:0000313" key="7">
    <source>
        <dbReference type="EMBL" id="GAA0680932.1"/>
    </source>
</evidence>
<evidence type="ECO:0000256" key="3">
    <source>
        <dbReference type="ARBA" id="ARBA00022676"/>
    </source>
</evidence>
<comment type="subcellular location">
    <subcellularLocation>
        <location evidence="1">Cell membrane</location>
    </subcellularLocation>
</comment>